<feature type="compositionally biased region" description="Polar residues" evidence="1">
    <location>
        <begin position="30"/>
        <end position="47"/>
    </location>
</feature>
<dbReference type="EMBL" id="JAFIRN010000009">
    <property type="protein sequence ID" value="KAG5842207.1"/>
    <property type="molecule type" value="Genomic_DNA"/>
</dbReference>
<evidence type="ECO:0000313" key="4">
    <source>
        <dbReference type="Proteomes" id="UP001044222"/>
    </source>
</evidence>
<reference evidence="2" key="2">
    <citation type="journal article" date="2015" name="Fish Shellfish Immunol.">
        <title>Early steps in the European eel (Anguilla anguilla)-Vibrio vulnificus interaction in the gills: Role of the RtxA13 toxin.</title>
        <authorList>
            <person name="Callol A."/>
            <person name="Pajuelo D."/>
            <person name="Ebbesson L."/>
            <person name="Teles M."/>
            <person name="MacKenzie S."/>
            <person name="Amaro C."/>
        </authorList>
    </citation>
    <scope>NUCLEOTIDE SEQUENCE</scope>
</reference>
<reference evidence="3" key="3">
    <citation type="submission" date="2021-01" db="EMBL/GenBank/DDBJ databases">
        <title>A chromosome-scale assembly of European eel, Anguilla anguilla.</title>
        <authorList>
            <person name="Henkel C."/>
            <person name="Jong-Raadsen S.A."/>
            <person name="Dufour S."/>
            <person name="Weltzien F.-A."/>
            <person name="Palstra A.P."/>
            <person name="Pelster B."/>
            <person name="Spaink H.P."/>
            <person name="Van Den Thillart G.E."/>
            <person name="Jansen H."/>
            <person name="Zahm M."/>
            <person name="Klopp C."/>
            <person name="Cedric C."/>
            <person name="Louis A."/>
            <person name="Berthelot C."/>
            <person name="Parey E."/>
            <person name="Roest Crollius H."/>
            <person name="Montfort J."/>
            <person name="Robinson-Rechavi M."/>
            <person name="Bucao C."/>
            <person name="Bouchez O."/>
            <person name="Gislard M."/>
            <person name="Lluch J."/>
            <person name="Milhes M."/>
            <person name="Lampietro C."/>
            <person name="Lopez Roques C."/>
            <person name="Donnadieu C."/>
            <person name="Braasch I."/>
            <person name="Desvignes T."/>
            <person name="Postlethwait J."/>
            <person name="Bobe J."/>
            <person name="Guiguen Y."/>
            <person name="Dirks R."/>
        </authorList>
    </citation>
    <scope>NUCLEOTIDE SEQUENCE</scope>
    <source>
        <strain evidence="3">Tag_6206</strain>
        <tissue evidence="3">Liver</tissue>
    </source>
</reference>
<feature type="compositionally biased region" description="Polar residues" evidence="1">
    <location>
        <begin position="1"/>
        <end position="22"/>
    </location>
</feature>
<evidence type="ECO:0000256" key="1">
    <source>
        <dbReference type="SAM" id="MobiDB-lite"/>
    </source>
</evidence>
<evidence type="ECO:0000313" key="2">
    <source>
        <dbReference type="EMBL" id="JAH92739.1"/>
    </source>
</evidence>
<evidence type="ECO:0000313" key="3">
    <source>
        <dbReference type="EMBL" id="KAG5842207.1"/>
    </source>
</evidence>
<gene>
    <name evidence="3" type="ORF">ANANG_G00175210</name>
</gene>
<proteinExistence type="predicted"/>
<accession>A0A0E9WQR3</accession>
<sequence length="95" mass="10329">MRRTTTACPRNTSAGRVPQSVSVLGKRFKQSSSTQCNTTNNITNSRPSDFDPPPVKIPGLDYTDIQESPAERLLTCWKTAMGGEVSPASGNRKTE</sequence>
<name>A0A0E9WQR3_ANGAN</name>
<dbReference type="EMBL" id="GBXM01015838">
    <property type="protein sequence ID" value="JAH92739.1"/>
    <property type="molecule type" value="Transcribed_RNA"/>
</dbReference>
<dbReference type="Proteomes" id="UP001044222">
    <property type="component" value="Chromosome 9"/>
</dbReference>
<protein>
    <submittedName>
        <fullName evidence="2">Uncharacterized protein</fullName>
    </submittedName>
</protein>
<dbReference type="AlphaFoldDB" id="A0A0E9WQR3"/>
<keyword evidence="4" id="KW-1185">Reference proteome</keyword>
<reference evidence="2" key="1">
    <citation type="submission" date="2014-11" db="EMBL/GenBank/DDBJ databases">
        <authorList>
            <person name="Amaro Gonzalez C."/>
        </authorList>
    </citation>
    <scope>NUCLEOTIDE SEQUENCE</scope>
</reference>
<organism evidence="2">
    <name type="scientific">Anguilla anguilla</name>
    <name type="common">European freshwater eel</name>
    <name type="synonym">Muraena anguilla</name>
    <dbReference type="NCBI Taxonomy" id="7936"/>
    <lineage>
        <taxon>Eukaryota</taxon>
        <taxon>Metazoa</taxon>
        <taxon>Chordata</taxon>
        <taxon>Craniata</taxon>
        <taxon>Vertebrata</taxon>
        <taxon>Euteleostomi</taxon>
        <taxon>Actinopterygii</taxon>
        <taxon>Neopterygii</taxon>
        <taxon>Teleostei</taxon>
        <taxon>Anguilliformes</taxon>
        <taxon>Anguillidae</taxon>
        <taxon>Anguilla</taxon>
    </lineage>
</organism>
<feature type="region of interest" description="Disordered" evidence="1">
    <location>
        <begin position="1"/>
        <end position="54"/>
    </location>
</feature>